<dbReference type="OrthoDB" id="9976404at2759"/>
<dbReference type="InterPro" id="IPR018289">
    <property type="entry name" value="MULE_transposase_dom"/>
</dbReference>
<organism evidence="7 8">
    <name type="scientific">Adineta steineri</name>
    <dbReference type="NCBI Taxonomy" id="433720"/>
    <lineage>
        <taxon>Eukaryota</taxon>
        <taxon>Metazoa</taxon>
        <taxon>Spiralia</taxon>
        <taxon>Gnathifera</taxon>
        <taxon>Rotifera</taxon>
        <taxon>Eurotatoria</taxon>
        <taxon>Bdelloidea</taxon>
        <taxon>Adinetida</taxon>
        <taxon>Adinetidae</taxon>
        <taxon>Adineta</taxon>
    </lineage>
</organism>
<sequence length="435" mass="50467">MSTTPVIKFSTSNKRMPILICDGFIYQLNKSKPKIKYWRCKDRMCSAYMHTDQNDQYLSKSGDHYSHLPMPESIELSIFKEKVKKRVVKETGAIGKIYDNELAAATFTDAALALAPLPIDAKSSLNRLRRQTTPTLPKSSIFDVPDAYSITTNGASFVFSDTLVRKKRIILFATDEQLRTLFSATHIMMDDYPCVIGLLPGRTVPIYKHVFNLLDAAARRLYLKFEPKHIMSDFEKALINTIATQFPNAKHSGCFFHYTQCLFRRIQTLGLSTLYNENNEIRSLCRHLMALPLLPVKDVEQAFEELNEQIPEELEPLFEYFEGWWMKQVPIQLWNVSDLKSKTNNNVESWHSRFNKRIEKKHPNVWAFINLLKEEEVHFQQQLIHANSGKLKKDSKKTCVMQGKLNQLRKRYDDGLIQLSEYHYQLSLLIGMKSK</sequence>
<dbReference type="InterPro" id="IPR007588">
    <property type="entry name" value="Znf_FLYWCH"/>
</dbReference>
<accession>A0A815SA30</accession>
<evidence type="ECO:0000259" key="5">
    <source>
        <dbReference type="Pfam" id="PF10551"/>
    </source>
</evidence>
<dbReference type="GO" id="GO:0008270">
    <property type="term" value="F:zinc ion binding"/>
    <property type="evidence" value="ECO:0007669"/>
    <property type="project" value="UniProtKB-KW"/>
</dbReference>
<keyword evidence="2" id="KW-0863">Zinc-finger</keyword>
<evidence type="ECO:0000256" key="3">
    <source>
        <dbReference type="ARBA" id="ARBA00022833"/>
    </source>
</evidence>
<dbReference type="PANTHER" id="PTHR47160">
    <property type="entry name" value="PUTATIVE-RELATED"/>
    <property type="match status" value="1"/>
</dbReference>
<evidence type="ECO:0000256" key="2">
    <source>
        <dbReference type="ARBA" id="ARBA00022771"/>
    </source>
</evidence>
<feature type="domain" description="FLYWCH-type" evidence="4">
    <location>
        <begin position="9"/>
        <end position="61"/>
    </location>
</feature>
<feature type="domain" description="MULE transposase" evidence="5">
    <location>
        <begin position="189"/>
        <end position="259"/>
    </location>
</feature>
<evidence type="ECO:0008006" key="9">
    <source>
        <dbReference type="Google" id="ProtNLM"/>
    </source>
</evidence>
<dbReference type="Proteomes" id="UP000663877">
    <property type="component" value="Unassembled WGS sequence"/>
</dbReference>
<gene>
    <name evidence="6" type="ORF">BJG266_LOCUS22793</name>
    <name evidence="7" type="ORF">QVE165_LOCUS42571</name>
</gene>
<comment type="caution">
    <text evidence="7">The sequence shown here is derived from an EMBL/GenBank/DDBJ whole genome shotgun (WGS) entry which is preliminary data.</text>
</comment>
<dbReference type="EMBL" id="CAJNOI010000146">
    <property type="protein sequence ID" value="CAF1127230.1"/>
    <property type="molecule type" value="Genomic_DNA"/>
</dbReference>
<evidence type="ECO:0000313" key="8">
    <source>
        <dbReference type="Proteomes" id="UP000663832"/>
    </source>
</evidence>
<evidence type="ECO:0000259" key="4">
    <source>
        <dbReference type="Pfam" id="PF04500"/>
    </source>
</evidence>
<evidence type="ECO:0000256" key="1">
    <source>
        <dbReference type="ARBA" id="ARBA00022723"/>
    </source>
</evidence>
<dbReference type="PANTHER" id="PTHR47160:SF10">
    <property type="entry name" value="MULE TRANSPOSASE DOMAIN-CONTAINING PROTEIN"/>
    <property type="match status" value="1"/>
</dbReference>
<keyword evidence="8" id="KW-1185">Reference proteome</keyword>
<dbReference type="AlphaFoldDB" id="A0A815SA30"/>
<reference evidence="7" key="1">
    <citation type="submission" date="2021-02" db="EMBL/GenBank/DDBJ databases">
        <authorList>
            <person name="Nowell W R."/>
        </authorList>
    </citation>
    <scope>NUCLEOTIDE SEQUENCE</scope>
</reference>
<name>A0A815SA30_9BILA</name>
<keyword evidence="3" id="KW-0862">Zinc</keyword>
<proteinExistence type="predicted"/>
<dbReference type="Proteomes" id="UP000663832">
    <property type="component" value="Unassembled WGS sequence"/>
</dbReference>
<dbReference type="Pfam" id="PF04500">
    <property type="entry name" value="FLYWCH"/>
    <property type="match status" value="1"/>
</dbReference>
<dbReference type="Pfam" id="PF10551">
    <property type="entry name" value="MULE"/>
    <property type="match status" value="1"/>
</dbReference>
<dbReference type="Gene3D" id="2.20.25.240">
    <property type="match status" value="1"/>
</dbReference>
<keyword evidence="1" id="KW-0479">Metal-binding</keyword>
<evidence type="ECO:0000313" key="7">
    <source>
        <dbReference type="EMBL" id="CAF1486232.1"/>
    </source>
</evidence>
<evidence type="ECO:0000313" key="6">
    <source>
        <dbReference type="EMBL" id="CAF1127230.1"/>
    </source>
</evidence>
<dbReference type="EMBL" id="CAJNOM010000528">
    <property type="protein sequence ID" value="CAF1486232.1"/>
    <property type="molecule type" value="Genomic_DNA"/>
</dbReference>
<protein>
    <recommendedName>
        <fullName evidence="9">MULE transposase domain-containing protein</fullName>
    </recommendedName>
</protein>